<sequence>MQRYRELRDAEGNMEWVDPQPLENYLVTVDLALLDFLPEGFAEEVQNGLPFRGHTVATSDLIDSLYYSLSVHESVKADPRVDTRVNEPYDGDPMSMDTLVLAATYNPYCGIDPARIKAIRSSEFQRTFLATREFEARLQWLFQACSSQAFDYYVHHLDEPLWKADREASQLVSGRLKERFEAFAEQRLTNVKDGAQYAQALQGFYEKRLKAVKAELEAAWEKVQTQRAAQHKADQQIVDQYKALLFKRETYRMETYGFTMTEAGWVNIDRGTLEKDWTSGTLEVRVANAADFERVYAYVVYPSIRSLFRLNPESKERFYVGDATTHEMLMPRRAPALVVTIGYRNGDSTHTLTRFRTLEETELSVVLDPTHPRSLADDLAPYANYLPENSIQEDLRWMKKLDEIEQRQQVRCAERRWLHELHTIAYPCRVSILIEQEAFRGDTVANQEICDQDFGEALFTSECRGCHSVTGQSPVGPALAGVTQRRSPEWLMKFIRHPQATIEGGDPEAVALYERYRQYMPNASYLTRSQIRAILAYVEK</sequence>
<keyword evidence="1 4" id="KW-0349">Heme</keyword>
<dbReference type="GO" id="GO:0046872">
    <property type="term" value="F:metal ion binding"/>
    <property type="evidence" value="ECO:0007669"/>
    <property type="project" value="UniProtKB-KW"/>
</dbReference>
<dbReference type="STRING" id="1075417.SAMN05421823_11199"/>
<dbReference type="GO" id="GO:0009055">
    <property type="term" value="F:electron transfer activity"/>
    <property type="evidence" value="ECO:0007669"/>
    <property type="project" value="InterPro"/>
</dbReference>
<gene>
    <name evidence="6" type="ORF">SAMN05421823_11199</name>
</gene>
<feature type="domain" description="Cytochrome c" evidence="5">
    <location>
        <begin position="450"/>
        <end position="540"/>
    </location>
</feature>
<dbReference type="AlphaFoldDB" id="A0A1G9RBM9"/>
<organism evidence="6 7">
    <name type="scientific">Catalinimonas alkaloidigena</name>
    <dbReference type="NCBI Taxonomy" id="1075417"/>
    <lineage>
        <taxon>Bacteria</taxon>
        <taxon>Pseudomonadati</taxon>
        <taxon>Bacteroidota</taxon>
        <taxon>Cytophagia</taxon>
        <taxon>Cytophagales</taxon>
        <taxon>Catalimonadaceae</taxon>
        <taxon>Catalinimonas</taxon>
    </lineage>
</organism>
<keyword evidence="2 4" id="KW-0479">Metal-binding</keyword>
<dbReference type="Gene3D" id="1.10.760.10">
    <property type="entry name" value="Cytochrome c-like domain"/>
    <property type="match status" value="1"/>
</dbReference>
<keyword evidence="3 4" id="KW-0408">Iron</keyword>
<dbReference type="Proteomes" id="UP000198510">
    <property type="component" value="Unassembled WGS sequence"/>
</dbReference>
<dbReference type="GO" id="GO:0020037">
    <property type="term" value="F:heme binding"/>
    <property type="evidence" value="ECO:0007669"/>
    <property type="project" value="InterPro"/>
</dbReference>
<name>A0A1G9RBM9_9BACT</name>
<proteinExistence type="predicted"/>
<dbReference type="EMBL" id="FNFO01000011">
    <property type="protein sequence ID" value="SDM20490.1"/>
    <property type="molecule type" value="Genomic_DNA"/>
</dbReference>
<evidence type="ECO:0000313" key="7">
    <source>
        <dbReference type="Proteomes" id="UP000198510"/>
    </source>
</evidence>
<evidence type="ECO:0000313" key="6">
    <source>
        <dbReference type="EMBL" id="SDM20490.1"/>
    </source>
</evidence>
<protein>
    <submittedName>
        <fullName evidence="6">Cytochrome c</fullName>
    </submittedName>
</protein>
<dbReference type="Pfam" id="PF00034">
    <property type="entry name" value="Cytochrom_C"/>
    <property type="match status" value="1"/>
</dbReference>
<dbReference type="PROSITE" id="PS51007">
    <property type="entry name" value="CYTC"/>
    <property type="match status" value="1"/>
</dbReference>
<keyword evidence="7" id="KW-1185">Reference proteome</keyword>
<evidence type="ECO:0000256" key="4">
    <source>
        <dbReference type="PROSITE-ProRule" id="PRU00433"/>
    </source>
</evidence>
<reference evidence="6 7" key="1">
    <citation type="submission" date="2016-10" db="EMBL/GenBank/DDBJ databases">
        <authorList>
            <person name="de Groot N.N."/>
        </authorList>
    </citation>
    <scope>NUCLEOTIDE SEQUENCE [LARGE SCALE GENOMIC DNA]</scope>
    <source>
        <strain evidence="6 7">DSM 25186</strain>
    </source>
</reference>
<evidence type="ECO:0000259" key="5">
    <source>
        <dbReference type="PROSITE" id="PS51007"/>
    </source>
</evidence>
<accession>A0A1G9RBM9</accession>
<dbReference type="InterPro" id="IPR036909">
    <property type="entry name" value="Cyt_c-like_dom_sf"/>
</dbReference>
<evidence type="ECO:0000256" key="3">
    <source>
        <dbReference type="ARBA" id="ARBA00023004"/>
    </source>
</evidence>
<evidence type="ECO:0000256" key="2">
    <source>
        <dbReference type="ARBA" id="ARBA00022723"/>
    </source>
</evidence>
<dbReference type="SUPFAM" id="SSF46626">
    <property type="entry name" value="Cytochrome c"/>
    <property type="match status" value="1"/>
</dbReference>
<evidence type="ECO:0000256" key="1">
    <source>
        <dbReference type="ARBA" id="ARBA00022617"/>
    </source>
</evidence>
<dbReference type="InterPro" id="IPR009056">
    <property type="entry name" value="Cyt_c-like_dom"/>
</dbReference>